<dbReference type="AlphaFoldDB" id="A0A9P9IPU5"/>
<dbReference type="OrthoDB" id="21072at2759"/>
<evidence type="ECO:0000313" key="2">
    <source>
        <dbReference type="EMBL" id="KAH7126889.1"/>
    </source>
</evidence>
<evidence type="ECO:0000256" key="1">
    <source>
        <dbReference type="SAM" id="MobiDB-lite"/>
    </source>
</evidence>
<reference evidence="2" key="1">
    <citation type="journal article" date="2021" name="Nat. Commun.">
        <title>Genetic determinants of endophytism in the Arabidopsis root mycobiome.</title>
        <authorList>
            <person name="Mesny F."/>
            <person name="Miyauchi S."/>
            <person name="Thiergart T."/>
            <person name="Pickel B."/>
            <person name="Atanasova L."/>
            <person name="Karlsson M."/>
            <person name="Huettel B."/>
            <person name="Barry K.W."/>
            <person name="Haridas S."/>
            <person name="Chen C."/>
            <person name="Bauer D."/>
            <person name="Andreopoulos W."/>
            <person name="Pangilinan J."/>
            <person name="LaButti K."/>
            <person name="Riley R."/>
            <person name="Lipzen A."/>
            <person name="Clum A."/>
            <person name="Drula E."/>
            <person name="Henrissat B."/>
            <person name="Kohler A."/>
            <person name="Grigoriev I.V."/>
            <person name="Martin F.M."/>
            <person name="Hacquard S."/>
        </authorList>
    </citation>
    <scope>NUCLEOTIDE SEQUENCE</scope>
    <source>
        <strain evidence="2">MPI-CAGE-CH-0243</strain>
    </source>
</reference>
<organism evidence="2 3">
    <name type="scientific">Dendryphion nanum</name>
    <dbReference type="NCBI Taxonomy" id="256645"/>
    <lineage>
        <taxon>Eukaryota</taxon>
        <taxon>Fungi</taxon>
        <taxon>Dikarya</taxon>
        <taxon>Ascomycota</taxon>
        <taxon>Pezizomycotina</taxon>
        <taxon>Dothideomycetes</taxon>
        <taxon>Pleosporomycetidae</taxon>
        <taxon>Pleosporales</taxon>
        <taxon>Torulaceae</taxon>
        <taxon>Dendryphion</taxon>
    </lineage>
</organism>
<comment type="caution">
    <text evidence="2">The sequence shown here is derived from an EMBL/GenBank/DDBJ whole genome shotgun (WGS) entry which is preliminary data.</text>
</comment>
<accession>A0A9P9IPU5</accession>
<evidence type="ECO:0000313" key="3">
    <source>
        <dbReference type="Proteomes" id="UP000700596"/>
    </source>
</evidence>
<dbReference type="EMBL" id="JAGMWT010000006">
    <property type="protein sequence ID" value="KAH7126889.1"/>
    <property type="molecule type" value="Genomic_DNA"/>
</dbReference>
<protein>
    <submittedName>
        <fullName evidence="2">Uncharacterized protein</fullName>
    </submittedName>
</protein>
<dbReference type="Proteomes" id="UP000700596">
    <property type="component" value="Unassembled WGS sequence"/>
</dbReference>
<proteinExistence type="predicted"/>
<gene>
    <name evidence="2" type="ORF">B0J11DRAFT_289058</name>
</gene>
<keyword evidence="3" id="KW-1185">Reference proteome</keyword>
<name>A0A9P9IPU5_9PLEO</name>
<sequence>MEVPGYETPTFTPRVLPTLKPSIPIIKIQDCDDEPFLTLKYIHGTTELVVGDISQQIKKLPSHQGRGYIKMTMDDKMLEVVECTPAYLENFWQCVGYLLDYYTTFMLTDDPNMKALWNRFFDIVQASGRLPHNYFNRFHPCCSHAEEFAFVWVQTLELINQLLEGREGREAEDIVHHTGYGITARRLGYPGAWKAGLKPWQQYLCDESPGFQVKQSDCVFYGNNDVHREIGRKIEVKNKISQQMLPHGALAIVQRHTERTRELGMALARRAQGLPALDPFRSYGRFQGHAINLAQPQTYTGLTGHPKTFQPVSARTSKGLFLTPLKPLPKSTPYMLPRPPPFPPRLFPIQARKRDSKPKPIPKYTLPTPPPFPPPTFPILTTARQDATLSRHAQLSAPPLGYYIQLGSRDGFPGRFVLVNGRGRRNLCGYETPCSSDW</sequence>
<feature type="region of interest" description="Disordered" evidence="1">
    <location>
        <begin position="355"/>
        <end position="374"/>
    </location>
</feature>